<dbReference type="eggNOG" id="ENOG502QRBS">
    <property type="taxonomic scope" value="Eukaryota"/>
</dbReference>
<feature type="domain" description="FAD dependent oxidoreductase" evidence="2">
    <location>
        <begin position="64"/>
        <end position="466"/>
    </location>
</feature>
<dbReference type="PANTHER" id="PTHR13847:SF213">
    <property type="entry name" value="DEPENDENT OXIDOREDUCTASE, PUTATIVE-RELATED"/>
    <property type="match status" value="1"/>
</dbReference>
<dbReference type="InterPro" id="IPR006076">
    <property type="entry name" value="FAD-dep_OxRdtase"/>
</dbReference>
<dbReference type="Proteomes" id="UP000015241">
    <property type="component" value="Unassembled WGS sequence"/>
</dbReference>
<dbReference type="Pfam" id="PF01266">
    <property type="entry name" value="DAO"/>
    <property type="match status" value="1"/>
</dbReference>
<organism evidence="3 4">
    <name type="scientific">Fomitopsis schrenkii</name>
    <name type="common">Brown rot fungus</name>
    <dbReference type="NCBI Taxonomy" id="2126942"/>
    <lineage>
        <taxon>Eukaryota</taxon>
        <taxon>Fungi</taxon>
        <taxon>Dikarya</taxon>
        <taxon>Basidiomycota</taxon>
        <taxon>Agaricomycotina</taxon>
        <taxon>Agaricomycetes</taxon>
        <taxon>Polyporales</taxon>
        <taxon>Fomitopsis</taxon>
    </lineage>
</organism>
<dbReference type="Gene3D" id="3.30.9.10">
    <property type="entry name" value="D-Amino Acid Oxidase, subunit A, domain 2"/>
    <property type="match status" value="1"/>
</dbReference>
<evidence type="ECO:0000313" key="3">
    <source>
        <dbReference type="EMBL" id="EPS95141.1"/>
    </source>
</evidence>
<name>S8DP51_FOMSC</name>
<protein>
    <recommendedName>
        <fullName evidence="2">FAD dependent oxidoreductase domain-containing protein</fullName>
    </recommendedName>
</protein>
<keyword evidence="4" id="KW-1185">Reference proteome</keyword>
<dbReference type="OrthoDB" id="429143at2759"/>
<sequence>MGNLASKIKVYAAAAAQLKETYDLLNRRIQTPPGIPVSNPTLPLWTVPASAISTVNDPLPDSADIVIIGSGITGTSVAYTILSNGSTAKIVMLEARDLEKTYGEETAKRMIKFRLAHRQEMQRVVEKEEIVKESQIRETEHVDVFRCPKKYAEAKENLRTWKAAMPEESSPFGFADAEDAITKYHLSPDTVGCIYGSGGAMHPYRFVTSLLVKLHDQHSENFSISTHTPCTSISSPTADSPYYLVHTPRGSLKARHVVHATNGWCSHLLEPMRAKLVPARGAMSAQRPGTLLHSATLSGARSYVFYRGGAGYDYLTQLPTGEHELMYGGGWAQACENSLPDLGITDDATYNFAGAAHLAGSLPLYFGADNWGAEAAPVLEEPAGPVRWAAGRTKAQWSGILGISTDLLPWVGRLPAKVSGRPEPASAHESEKGDPESHLAAPGEWLAAGYSGEGMVHAWLSGAALALMVLDREDALAGWFPDILRVTEKRWRKASVDTLVARFM</sequence>
<dbReference type="STRING" id="743788.S8DP51"/>
<reference evidence="3 4" key="1">
    <citation type="journal article" date="2012" name="Science">
        <title>The Paleozoic origin of enzymatic lignin decomposition reconstructed from 31 fungal genomes.</title>
        <authorList>
            <person name="Floudas D."/>
            <person name="Binder M."/>
            <person name="Riley R."/>
            <person name="Barry K."/>
            <person name="Blanchette R.A."/>
            <person name="Henrissat B."/>
            <person name="Martinez A.T."/>
            <person name="Otillar R."/>
            <person name="Spatafora J.W."/>
            <person name="Yadav J.S."/>
            <person name="Aerts A."/>
            <person name="Benoit I."/>
            <person name="Boyd A."/>
            <person name="Carlson A."/>
            <person name="Copeland A."/>
            <person name="Coutinho P.M."/>
            <person name="de Vries R.P."/>
            <person name="Ferreira P."/>
            <person name="Findley K."/>
            <person name="Foster B."/>
            <person name="Gaskell J."/>
            <person name="Glotzer D."/>
            <person name="Gorecki P."/>
            <person name="Heitman J."/>
            <person name="Hesse C."/>
            <person name="Hori C."/>
            <person name="Igarashi K."/>
            <person name="Jurgens J.A."/>
            <person name="Kallen N."/>
            <person name="Kersten P."/>
            <person name="Kohler A."/>
            <person name="Kuees U."/>
            <person name="Kumar T.K.A."/>
            <person name="Kuo A."/>
            <person name="LaButti K."/>
            <person name="Larrondo L.F."/>
            <person name="Lindquist E."/>
            <person name="Ling A."/>
            <person name="Lombard V."/>
            <person name="Lucas S."/>
            <person name="Lundell T."/>
            <person name="Martin R."/>
            <person name="McLaughlin D.J."/>
            <person name="Morgenstern I."/>
            <person name="Morin E."/>
            <person name="Murat C."/>
            <person name="Nagy L.G."/>
            <person name="Nolan M."/>
            <person name="Ohm R.A."/>
            <person name="Patyshakuliyeva A."/>
            <person name="Rokas A."/>
            <person name="Ruiz-Duenas F.J."/>
            <person name="Sabat G."/>
            <person name="Salamov A."/>
            <person name="Samejima M."/>
            <person name="Schmutz J."/>
            <person name="Slot J.C."/>
            <person name="St John F."/>
            <person name="Stenlid J."/>
            <person name="Sun H."/>
            <person name="Sun S."/>
            <person name="Syed K."/>
            <person name="Tsang A."/>
            <person name="Wiebenga A."/>
            <person name="Young D."/>
            <person name="Pisabarro A."/>
            <person name="Eastwood D.C."/>
            <person name="Martin F."/>
            <person name="Cullen D."/>
            <person name="Grigoriev I.V."/>
            <person name="Hibbett D.S."/>
        </authorList>
    </citation>
    <scope>NUCLEOTIDE SEQUENCE</scope>
    <source>
        <strain evidence="4">FP-58527</strain>
    </source>
</reference>
<dbReference type="SUPFAM" id="SSF51905">
    <property type="entry name" value="FAD/NAD(P)-binding domain"/>
    <property type="match status" value="1"/>
</dbReference>
<feature type="region of interest" description="Disordered" evidence="1">
    <location>
        <begin position="419"/>
        <end position="438"/>
    </location>
</feature>
<evidence type="ECO:0000313" key="4">
    <source>
        <dbReference type="Proteomes" id="UP000015241"/>
    </source>
</evidence>
<accession>S8DP51</accession>
<dbReference type="InParanoid" id="S8DP51"/>
<dbReference type="HOGENOM" id="CLU_022730_2_1_1"/>
<evidence type="ECO:0000256" key="1">
    <source>
        <dbReference type="SAM" id="MobiDB-lite"/>
    </source>
</evidence>
<feature type="compositionally biased region" description="Basic and acidic residues" evidence="1">
    <location>
        <begin position="426"/>
        <end position="437"/>
    </location>
</feature>
<dbReference type="Gene3D" id="3.50.50.60">
    <property type="entry name" value="FAD/NAD(P)-binding domain"/>
    <property type="match status" value="1"/>
</dbReference>
<dbReference type="InterPro" id="IPR036188">
    <property type="entry name" value="FAD/NAD-bd_sf"/>
</dbReference>
<evidence type="ECO:0000259" key="2">
    <source>
        <dbReference type="Pfam" id="PF01266"/>
    </source>
</evidence>
<dbReference type="EMBL" id="KE504214">
    <property type="protein sequence ID" value="EPS95141.1"/>
    <property type="molecule type" value="Genomic_DNA"/>
</dbReference>
<dbReference type="AlphaFoldDB" id="S8DP51"/>
<dbReference type="GO" id="GO:0005737">
    <property type="term" value="C:cytoplasm"/>
    <property type="evidence" value="ECO:0007669"/>
    <property type="project" value="TreeGrafter"/>
</dbReference>
<proteinExistence type="predicted"/>
<gene>
    <name evidence="3" type="ORF">FOMPIDRAFT_117484</name>
</gene>
<dbReference type="PANTHER" id="PTHR13847">
    <property type="entry name" value="SARCOSINE DEHYDROGENASE-RELATED"/>
    <property type="match status" value="1"/>
</dbReference>